<dbReference type="InterPro" id="IPR016154">
    <property type="entry name" value="Heat_shock_Hsp33_C"/>
</dbReference>
<dbReference type="AlphaFoldDB" id="A0A2P2E334"/>
<organism evidence="6 7">
    <name type="scientific">Leptospira ryugenii</name>
    <dbReference type="NCBI Taxonomy" id="1917863"/>
    <lineage>
        <taxon>Bacteria</taxon>
        <taxon>Pseudomonadati</taxon>
        <taxon>Spirochaetota</taxon>
        <taxon>Spirochaetia</taxon>
        <taxon>Leptospirales</taxon>
        <taxon>Leptospiraceae</taxon>
        <taxon>Leptospira</taxon>
    </lineage>
</organism>
<keyword evidence="3" id="KW-1015">Disulfide bond</keyword>
<dbReference type="Pfam" id="PF01430">
    <property type="entry name" value="HSP33"/>
    <property type="match status" value="1"/>
</dbReference>
<protein>
    <submittedName>
        <fullName evidence="6">Chaperonin HslO</fullName>
    </submittedName>
</protein>
<dbReference type="PIRSF" id="PIRSF005261">
    <property type="entry name" value="Heat_shock_Hsp33"/>
    <property type="match status" value="1"/>
</dbReference>
<dbReference type="SUPFAM" id="SSF118352">
    <property type="entry name" value="HSP33 redox switch-like"/>
    <property type="match status" value="1"/>
</dbReference>
<keyword evidence="4" id="KW-0143">Chaperone</keyword>
<dbReference type="OrthoDB" id="9776534at2"/>
<keyword evidence="1" id="KW-0963">Cytoplasm</keyword>
<dbReference type="Gene3D" id="3.90.1280.10">
    <property type="entry name" value="HSP33 redox switch-like"/>
    <property type="match status" value="1"/>
</dbReference>
<keyword evidence="7" id="KW-1185">Reference proteome</keyword>
<evidence type="ECO:0000313" key="6">
    <source>
        <dbReference type="EMBL" id="GBF51313.1"/>
    </source>
</evidence>
<comment type="caution">
    <text evidence="6">The sequence shown here is derived from an EMBL/GenBank/DDBJ whole genome shotgun (WGS) entry which is preliminary data.</text>
</comment>
<evidence type="ECO:0000313" key="7">
    <source>
        <dbReference type="Proteomes" id="UP000245133"/>
    </source>
</evidence>
<reference evidence="6 7" key="1">
    <citation type="submission" date="2018-02" db="EMBL/GenBank/DDBJ databases">
        <title>Novel Leptospira species isolated from soil and water in Japan.</title>
        <authorList>
            <person name="Nakao R."/>
            <person name="Masuzawa T."/>
        </authorList>
    </citation>
    <scope>NUCLEOTIDE SEQUENCE [LARGE SCALE GENOMIC DNA]</scope>
    <source>
        <strain evidence="6 7">YH101</strain>
    </source>
</reference>
<accession>A0A2P2E334</accession>
<dbReference type="SUPFAM" id="SSF64397">
    <property type="entry name" value="Hsp33 domain"/>
    <property type="match status" value="1"/>
</dbReference>
<gene>
    <name evidence="6" type="primary">hslO</name>
    <name evidence="6" type="ORF">LPTSP4_28450</name>
</gene>
<dbReference type="EMBL" id="BFBB01000008">
    <property type="protein sequence ID" value="GBF51313.1"/>
    <property type="molecule type" value="Genomic_DNA"/>
</dbReference>
<sequence>MNDQVILGIVPHKHFRFSLANLTDTCQEIINLHQLNPEMSVFLSKTILGALFLAEMTKNQQRVSIQWKDEYNKSALAYSDRYGHIKAVAYGELFEEGDIRNQFILGKGIMKVIRWQVDSDFYQSFTNLEEDTFEHNFAKYLNESEQIKFVFGMEVDRLANSNKVNQVLGVMFESLPEASEEDIAFVKNRLDELFKKEHFWKFSLEEMISEISIQLSAELVVLSTEEPGFHCDCSRFKVSEIILSLGRKEADSIIEDVGEIEITCEFCKKAYQFNTEDVSNLFQDE</sequence>
<keyword evidence="5" id="KW-0676">Redox-active center</keyword>
<dbReference type="GO" id="GO:0042026">
    <property type="term" value="P:protein refolding"/>
    <property type="evidence" value="ECO:0007669"/>
    <property type="project" value="TreeGrafter"/>
</dbReference>
<proteinExistence type="predicted"/>
<dbReference type="PANTHER" id="PTHR30111:SF1">
    <property type="entry name" value="33 KDA CHAPERONIN"/>
    <property type="match status" value="1"/>
</dbReference>
<evidence type="ECO:0000256" key="3">
    <source>
        <dbReference type="ARBA" id="ARBA00023157"/>
    </source>
</evidence>
<dbReference type="GO" id="GO:0051082">
    <property type="term" value="F:unfolded protein binding"/>
    <property type="evidence" value="ECO:0007669"/>
    <property type="project" value="InterPro"/>
</dbReference>
<evidence type="ECO:0000256" key="2">
    <source>
        <dbReference type="ARBA" id="ARBA00022833"/>
    </source>
</evidence>
<dbReference type="RefSeq" id="WP_108977663.1">
    <property type="nucleotide sequence ID" value="NZ_BFBB01000008.1"/>
</dbReference>
<dbReference type="GO" id="GO:0044183">
    <property type="term" value="F:protein folding chaperone"/>
    <property type="evidence" value="ECO:0007669"/>
    <property type="project" value="TreeGrafter"/>
</dbReference>
<evidence type="ECO:0000256" key="4">
    <source>
        <dbReference type="ARBA" id="ARBA00023186"/>
    </source>
</evidence>
<dbReference type="GO" id="GO:0005737">
    <property type="term" value="C:cytoplasm"/>
    <property type="evidence" value="ECO:0007669"/>
    <property type="project" value="InterPro"/>
</dbReference>
<dbReference type="Proteomes" id="UP000245133">
    <property type="component" value="Unassembled WGS sequence"/>
</dbReference>
<dbReference type="InterPro" id="IPR016153">
    <property type="entry name" value="Heat_shock_Hsp33_N"/>
</dbReference>
<dbReference type="Gene3D" id="3.55.30.10">
    <property type="entry name" value="Hsp33 domain"/>
    <property type="match status" value="1"/>
</dbReference>
<name>A0A2P2E334_9LEPT</name>
<dbReference type="InterPro" id="IPR000397">
    <property type="entry name" value="Heat_shock_Hsp33"/>
</dbReference>
<keyword evidence="2" id="KW-0862">Zinc</keyword>
<dbReference type="PANTHER" id="PTHR30111">
    <property type="entry name" value="33 KDA CHAPERONIN"/>
    <property type="match status" value="1"/>
</dbReference>
<evidence type="ECO:0000256" key="1">
    <source>
        <dbReference type="ARBA" id="ARBA00022490"/>
    </source>
</evidence>
<evidence type="ECO:0000256" key="5">
    <source>
        <dbReference type="ARBA" id="ARBA00023284"/>
    </source>
</evidence>